<feature type="compositionally biased region" description="Low complexity" evidence="11">
    <location>
        <begin position="810"/>
        <end position="830"/>
    </location>
</feature>
<feature type="region of interest" description="Disordered" evidence="11">
    <location>
        <begin position="173"/>
        <end position="208"/>
    </location>
</feature>
<keyword evidence="6" id="KW-0999">Mitochondrion inner membrane</keyword>
<evidence type="ECO:0000256" key="2">
    <source>
        <dbReference type="ARBA" id="ARBA00008444"/>
    </source>
</evidence>
<dbReference type="EMBL" id="WJXW01000004">
    <property type="protein sequence ID" value="KAF9737348.1"/>
    <property type="molecule type" value="Genomic_DNA"/>
</dbReference>
<keyword evidence="7" id="KW-1133">Transmembrane helix</keyword>
<feature type="region of interest" description="Disordered" evidence="11">
    <location>
        <begin position="322"/>
        <end position="358"/>
    </location>
</feature>
<comment type="subcellular location">
    <subcellularLocation>
        <location evidence="1">Mitochondrion inner membrane</location>
        <topology evidence="1">Multi-pass membrane protein</topology>
    </subcellularLocation>
</comment>
<evidence type="ECO:0000256" key="9">
    <source>
        <dbReference type="ARBA" id="ARBA00023136"/>
    </source>
</evidence>
<evidence type="ECO:0000259" key="12">
    <source>
        <dbReference type="Pfam" id="PF13257"/>
    </source>
</evidence>
<evidence type="ECO:0000256" key="4">
    <source>
        <dbReference type="ARBA" id="ARBA00020722"/>
    </source>
</evidence>
<comment type="similarity">
    <text evidence="2">Belongs to the Tim17/Tim22/Tim23 family.</text>
</comment>
<feature type="compositionally biased region" description="Basic and acidic residues" evidence="11">
    <location>
        <begin position="473"/>
        <end position="485"/>
    </location>
</feature>
<accession>A0A9P6KS14</accession>
<evidence type="ECO:0000313" key="13">
    <source>
        <dbReference type="EMBL" id="KAF9737348.1"/>
    </source>
</evidence>
<protein>
    <recommendedName>
        <fullName evidence="4">Mitochondrial import inner membrane translocase subunit TIM22</fullName>
    </recommendedName>
    <alternativeName>
        <fullName evidence="3">Mitochondrial import inner membrane translocase subunit Tim22</fullName>
    </alternativeName>
</protein>
<evidence type="ECO:0000313" key="14">
    <source>
        <dbReference type="Proteomes" id="UP000756921"/>
    </source>
</evidence>
<evidence type="ECO:0000256" key="3">
    <source>
        <dbReference type="ARBA" id="ARBA00020210"/>
    </source>
</evidence>
<dbReference type="GO" id="GO:0008320">
    <property type="term" value="F:protein transmembrane transporter activity"/>
    <property type="evidence" value="ECO:0007669"/>
    <property type="project" value="TreeGrafter"/>
</dbReference>
<feature type="region of interest" description="Disordered" evidence="11">
    <location>
        <begin position="961"/>
        <end position="992"/>
    </location>
</feature>
<proteinExistence type="inferred from homology"/>
<gene>
    <name evidence="13" type="ORF">PMIN01_05127</name>
</gene>
<feature type="compositionally biased region" description="Low complexity" evidence="11">
    <location>
        <begin position="113"/>
        <end position="140"/>
    </location>
</feature>
<dbReference type="Pfam" id="PF13257">
    <property type="entry name" value="DUF4048"/>
    <property type="match status" value="1"/>
</dbReference>
<dbReference type="PANTHER" id="PTHR14110">
    <property type="entry name" value="MITOCHONDRIAL IMPORT INNER MEMBRANE TRANSLOCASE SUBUNIT TIM22"/>
    <property type="match status" value="1"/>
</dbReference>
<dbReference type="AlphaFoldDB" id="A0A9P6KS14"/>
<dbReference type="Proteomes" id="UP000756921">
    <property type="component" value="Unassembled WGS sequence"/>
</dbReference>
<dbReference type="InterPro" id="IPR025122">
    <property type="entry name" value="DUF4048"/>
</dbReference>
<dbReference type="InterPro" id="IPR039175">
    <property type="entry name" value="TIM22"/>
</dbReference>
<keyword evidence="10" id="KW-0175">Coiled coil</keyword>
<feature type="compositionally biased region" description="Basic residues" evidence="11">
    <location>
        <begin position="491"/>
        <end position="500"/>
    </location>
</feature>
<comment type="caution">
    <text evidence="13">The sequence shown here is derived from an EMBL/GenBank/DDBJ whole genome shotgun (WGS) entry which is preliminary data.</text>
</comment>
<feature type="compositionally biased region" description="Low complexity" evidence="11">
    <location>
        <begin position="462"/>
        <end position="472"/>
    </location>
</feature>
<evidence type="ECO:0000256" key="6">
    <source>
        <dbReference type="ARBA" id="ARBA00022792"/>
    </source>
</evidence>
<organism evidence="13 14">
    <name type="scientific">Paraphaeosphaeria minitans</name>
    <dbReference type="NCBI Taxonomy" id="565426"/>
    <lineage>
        <taxon>Eukaryota</taxon>
        <taxon>Fungi</taxon>
        <taxon>Dikarya</taxon>
        <taxon>Ascomycota</taxon>
        <taxon>Pezizomycotina</taxon>
        <taxon>Dothideomycetes</taxon>
        <taxon>Pleosporomycetidae</taxon>
        <taxon>Pleosporales</taxon>
        <taxon>Massarineae</taxon>
        <taxon>Didymosphaeriaceae</taxon>
        <taxon>Paraphaeosphaeria</taxon>
    </lineage>
</organism>
<evidence type="ECO:0000256" key="5">
    <source>
        <dbReference type="ARBA" id="ARBA00022692"/>
    </source>
</evidence>
<feature type="compositionally biased region" description="Low complexity" evidence="11">
    <location>
        <begin position="173"/>
        <end position="192"/>
    </location>
</feature>
<evidence type="ECO:0000256" key="10">
    <source>
        <dbReference type="SAM" id="Coils"/>
    </source>
</evidence>
<feature type="compositionally biased region" description="Low complexity" evidence="11">
    <location>
        <begin position="547"/>
        <end position="558"/>
    </location>
</feature>
<evidence type="ECO:0000256" key="11">
    <source>
        <dbReference type="SAM" id="MobiDB-lite"/>
    </source>
</evidence>
<dbReference type="GO" id="GO:0042721">
    <property type="term" value="C:TIM22 mitochondrial import inner membrane insertion complex"/>
    <property type="evidence" value="ECO:0007669"/>
    <property type="project" value="InterPro"/>
</dbReference>
<feature type="compositionally biased region" description="Basic and acidic residues" evidence="11">
    <location>
        <begin position="965"/>
        <end position="981"/>
    </location>
</feature>
<dbReference type="Pfam" id="PF02466">
    <property type="entry name" value="Tim17"/>
    <property type="match status" value="1"/>
</dbReference>
<keyword evidence="8" id="KW-0496">Mitochondrion</keyword>
<dbReference type="PANTHER" id="PTHR14110:SF0">
    <property type="entry name" value="MITOCHONDRIAL IMPORT INNER MEMBRANE TRANSLOCASE SUBUNIT TIM22"/>
    <property type="match status" value="1"/>
</dbReference>
<keyword evidence="5" id="KW-0812">Transmembrane</keyword>
<keyword evidence="9" id="KW-0472">Membrane</keyword>
<reference evidence="13" key="1">
    <citation type="journal article" date="2020" name="Mol. Plant Microbe Interact.">
        <title>Genome Sequence of the Biocontrol Agent Coniothyrium minitans strain Conio (IMI 134523).</title>
        <authorList>
            <person name="Patel D."/>
            <person name="Shittu T.A."/>
            <person name="Baroncelli R."/>
            <person name="Muthumeenakshi S."/>
            <person name="Osborne T.H."/>
            <person name="Janganan T.K."/>
            <person name="Sreenivasaprasad S."/>
        </authorList>
    </citation>
    <scope>NUCLEOTIDE SEQUENCE</scope>
    <source>
        <strain evidence="13">Conio</strain>
    </source>
</reference>
<evidence type="ECO:0000256" key="1">
    <source>
        <dbReference type="ARBA" id="ARBA00004448"/>
    </source>
</evidence>
<feature type="region of interest" description="Disordered" evidence="11">
    <location>
        <begin position="93"/>
        <end position="155"/>
    </location>
</feature>
<sequence length="992" mass="106188">MGNSASPALLKAWLYSWLKSGFLLRLIGLPAALLALHFELTESSHRYSVILRRLSSHLRLAHLTCRLAKGHAITIAAHNIFYLGGADVMDRAQHKPASSRKRSSTPDDKERASGAASTSTVAASQQTSRPASTSSTLSLPSPTPDMHSHARSMSHADIVRQGKRLSLQFPIQPAAAGSSSPAIPSPRSRPQSWIAAPSPSPVPSPDSTCAETNILNIIAAQERYVLELKEELTKAEQHLKTLKKHYATQEAVKVRNDLRKVTKLQPLNTSLANHGSDQDDQNGSSLWMHKEMERRKALLSARTTQRGGKLFSGSRHLRTLSLLSPDKNYTPSFPQPLDMRNDDPPTPATSTSTTSLQRPAILSRHSTSPDIANQIANTVNGERYDLGGLSNIQREALLRTGKQMANDFKDGFFTFIEDIRQATVGDDAINAAEGSAPGKIGDAATKGTRKASENRPTLNRASSSKKSVPSKVDIGDEFWKEHGLSEPKASPTHKKTHALKQMRAPQKQTTDQADDFDSWDSWETPSDNHVHAAKVSGDSNSSDESEGPSSPVSGQGSSRTSTRYHSQRHDSKASTHTASSSVEESSRRDSKRNSIPWPELSKLSPSQLKRTASHLMKEWEKNLTPPPESRDFNHASELTTLHPHHCSSETGAVLTRPTAPSPIRHLPSSAPSPQKFHSQGRIASQLIPSRATPPPTPSFHTYTMSFTPPGMNPNAGMSEQEAQMVKMMQASMESCVGKTVMAGVMGGGLGAMFGLFMSSMRYDTPMSQPLAVPNAPAPAAAAAVTTTTNATSAAVAGAKPTPTPTPTPAPASAASSTATSTASTTITHPSFAGQMVQTPTGSVPLTDLPLRQQLKHGLRDMYRSSISSGKNFAKVGAIFSGTECAIEGLRAKNDLYNGVAAGCLTGGVLARNAGPQAAAVGCAGFAVFSAAIDAYMVSERADGEGRLEYMWRMRAEGVKANQRAENARRRAESADCVEGAKDASTMPSEGAV</sequence>
<evidence type="ECO:0000256" key="8">
    <source>
        <dbReference type="ARBA" id="ARBA00023128"/>
    </source>
</evidence>
<keyword evidence="14" id="KW-1185">Reference proteome</keyword>
<feature type="coiled-coil region" evidence="10">
    <location>
        <begin position="218"/>
        <end position="245"/>
    </location>
</feature>
<dbReference type="OrthoDB" id="4097086at2759"/>
<evidence type="ECO:0000256" key="7">
    <source>
        <dbReference type="ARBA" id="ARBA00022989"/>
    </source>
</evidence>
<feature type="domain" description="DUF4048" evidence="12">
    <location>
        <begin position="316"/>
        <end position="534"/>
    </location>
</feature>
<feature type="region of interest" description="Disordered" evidence="11">
    <location>
        <begin position="793"/>
        <end position="845"/>
    </location>
</feature>
<dbReference type="GO" id="GO:0045039">
    <property type="term" value="P:protein insertion into mitochondrial inner membrane"/>
    <property type="evidence" value="ECO:0007669"/>
    <property type="project" value="InterPro"/>
</dbReference>
<name>A0A9P6KS14_9PLEO</name>
<dbReference type="GO" id="GO:0030943">
    <property type="term" value="F:mitochondrion targeting sequence binding"/>
    <property type="evidence" value="ECO:0007669"/>
    <property type="project" value="TreeGrafter"/>
</dbReference>
<feature type="compositionally biased region" description="Low complexity" evidence="11">
    <location>
        <begin position="574"/>
        <end position="583"/>
    </location>
</feature>
<feature type="region of interest" description="Disordered" evidence="11">
    <location>
        <begin position="433"/>
        <end position="609"/>
    </location>
</feature>